<reference evidence="4 5" key="1">
    <citation type="submission" date="2020-07" db="EMBL/GenBank/DDBJ databases">
        <title>Sequencing the genomes of 1000 actinobacteria strains.</title>
        <authorList>
            <person name="Klenk H.-P."/>
        </authorList>
    </citation>
    <scope>NUCLEOTIDE SEQUENCE [LARGE SCALE GENOMIC DNA]</scope>
    <source>
        <strain evidence="4 5">DSM 23819</strain>
    </source>
</reference>
<name>A0A7Y9UQZ5_9ACTN</name>
<protein>
    <submittedName>
        <fullName evidence="4">Glycosyltransferase involved in cell wall biosynthesis</fullName>
    </submittedName>
</protein>
<evidence type="ECO:0000259" key="3">
    <source>
        <dbReference type="Pfam" id="PF13579"/>
    </source>
</evidence>
<dbReference type="PANTHER" id="PTHR12526:SF609">
    <property type="entry name" value="LIPOPOLYSACCHARIDE BIOSYNTHESIS PROTEIN"/>
    <property type="match status" value="1"/>
</dbReference>
<accession>A0A7Y9UQZ5</accession>
<evidence type="ECO:0000313" key="5">
    <source>
        <dbReference type="Proteomes" id="UP000540656"/>
    </source>
</evidence>
<evidence type="ECO:0000256" key="1">
    <source>
        <dbReference type="ARBA" id="ARBA00022676"/>
    </source>
</evidence>
<dbReference type="RefSeq" id="WP_179502816.1">
    <property type="nucleotide sequence ID" value="NZ_JACCAA010000001.1"/>
</dbReference>
<dbReference type="Proteomes" id="UP000540656">
    <property type="component" value="Unassembled WGS sequence"/>
</dbReference>
<organism evidence="4 5">
    <name type="scientific">Nocardioides daedukensis</name>
    <dbReference type="NCBI Taxonomy" id="634462"/>
    <lineage>
        <taxon>Bacteria</taxon>
        <taxon>Bacillati</taxon>
        <taxon>Actinomycetota</taxon>
        <taxon>Actinomycetes</taxon>
        <taxon>Propionibacteriales</taxon>
        <taxon>Nocardioidaceae</taxon>
        <taxon>Nocardioides</taxon>
    </lineage>
</organism>
<dbReference type="Pfam" id="PF13692">
    <property type="entry name" value="Glyco_trans_1_4"/>
    <property type="match status" value="1"/>
</dbReference>
<keyword evidence="5" id="KW-1185">Reference proteome</keyword>
<dbReference type="EMBL" id="JACCAA010000001">
    <property type="protein sequence ID" value="NYG59802.1"/>
    <property type="molecule type" value="Genomic_DNA"/>
</dbReference>
<dbReference type="SUPFAM" id="SSF53756">
    <property type="entry name" value="UDP-Glycosyltransferase/glycogen phosphorylase"/>
    <property type="match status" value="1"/>
</dbReference>
<proteinExistence type="predicted"/>
<dbReference type="CDD" id="cd03794">
    <property type="entry name" value="GT4_WbuB-like"/>
    <property type="match status" value="1"/>
</dbReference>
<feature type="domain" description="Glycosyltransferase subfamily 4-like N-terminal" evidence="3">
    <location>
        <begin position="21"/>
        <end position="203"/>
    </location>
</feature>
<dbReference type="InterPro" id="IPR028098">
    <property type="entry name" value="Glyco_trans_4-like_N"/>
</dbReference>
<dbReference type="GO" id="GO:0016757">
    <property type="term" value="F:glycosyltransferase activity"/>
    <property type="evidence" value="ECO:0007669"/>
    <property type="project" value="UniProtKB-KW"/>
</dbReference>
<dbReference type="Gene3D" id="3.40.50.2000">
    <property type="entry name" value="Glycogen Phosphorylase B"/>
    <property type="match status" value="2"/>
</dbReference>
<comment type="caution">
    <text evidence="4">The sequence shown here is derived from an EMBL/GenBank/DDBJ whole genome shotgun (WGS) entry which is preliminary data.</text>
</comment>
<keyword evidence="2 4" id="KW-0808">Transferase</keyword>
<keyword evidence="1" id="KW-0328">Glycosyltransferase</keyword>
<evidence type="ECO:0000313" key="4">
    <source>
        <dbReference type="EMBL" id="NYG59802.1"/>
    </source>
</evidence>
<sequence>MKIAFVTQWYDPEVGSAAIPGAIVRALKQRGHDVEVVTGFPNYPHGRLYDGYRVRPYKRETIRGVTVHRVPLYPSHDGSAARRVLNFLTFMISASTLGAAVARRSQVTLVYSTPGTVGLVGIVLRKLMRRPFVLYIQDVWPDTLTATGMLPSRLAGPAEWLLHKFCNQVYRSAGRIAVISPGMKTLLVGRGVDSEKIDVVYNWVDEDLFQVAPSAVNDKAFEVMYAGSIGDVQGLEVAVRAIARVGGESNVVLRLVGTGVATDRLEKLASELGVSGRVVFEGPRNIDEMSATMATAHVQLVCLKDDPLFHLTMPSKIQAILATGCPLITCAPGDAAELTMASGAGWAVPAGDDSALAEAFREASRLSAVELRGLGTAGRSYYESQLSSRVGSQRLEAALAKAAGTDRHAG</sequence>
<dbReference type="AlphaFoldDB" id="A0A7Y9UQZ5"/>
<dbReference type="PANTHER" id="PTHR12526">
    <property type="entry name" value="GLYCOSYLTRANSFERASE"/>
    <property type="match status" value="1"/>
</dbReference>
<evidence type="ECO:0000256" key="2">
    <source>
        <dbReference type="ARBA" id="ARBA00022679"/>
    </source>
</evidence>
<gene>
    <name evidence="4" type="ORF">BJ980_002725</name>
</gene>
<dbReference type="Pfam" id="PF13579">
    <property type="entry name" value="Glyco_trans_4_4"/>
    <property type="match status" value="1"/>
</dbReference>